<dbReference type="InterPro" id="IPR046960">
    <property type="entry name" value="PPR_At4g14850-like_plant"/>
</dbReference>
<feature type="repeat" description="PPR" evidence="3">
    <location>
        <begin position="514"/>
        <end position="548"/>
    </location>
</feature>
<organism evidence="5 6">
    <name type="scientific">Gossypium gossypioides</name>
    <name type="common">Mexican cotton</name>
    <name type="synonym">Selera gossypioides</name>
    <dbReference type="NCBI Taxonomy" id="34282"/>
    <lineage>
        <taxon>Eukaryota</taxon>
        <taxon>Viridiplantae</taxon>
        <taxon>Streptophyta</taxon>
        <taxon>Embryophyta</taxon>
        <taxon>Tracheophyta</taxon>
        <taxon>Spermatophyta</taxon>
        <taxon>Magnoliopsida</taxon>
        <taxon>eudicotyledons</taxon>
        <taxon>Gunneridae</taxon>
        <taxon>Pentapetalae</taxon>
        <taxon>rosids</taxon>
        <taxon>malvids</taxon>
        <taxon>Malvales</taxon>
        <taxon>Malvaceae</taxon>
        <taxon>Malvoideae</taxon>
        <taxon>Gossypium</taxon>
    </lineage>
</organism>
<dbReference type="FunFam" id="1.25.40.10:FF:000158">
    <property type="entry name" value="pentatricopeptide repeat-containing protein At2g33680"/>
    <property type="match status" value="1"/>
</dbReference>
<dbReference type="InterPro" id="IPR032867">
    <property type="entry name" value="DYW_dom"/>
</dbReference>
<dbReference type="OrthoDB" id="1487410at2759"/>
<feature type="repeat" description="PPR" evidence="3">
    <location>
        <begin position="234"/>
        <end position="268"/>
    </location>
</feature>
<name>A0A7J9B848_GOSGO</name>
<evidence type="ECO:0000313" key="5">
    <source>
        <dbReference type="EMBL" id="MBA0732485.1"/>
    </source>
</evidence>
<dbReference type="InterPro" id="IPR011990">
    <property type="entry name" value="TPR-like_helical_dom_sf"/>
</dbReference>
<dbReference type="GO" id="GO:0099402">
    <property type="term" value="P:plant organ development"/>
    <property type="evidence" value="ECO:0007669"/>
    <property type="project" value="UniProtKB-ARBA"/>
</dbReference>
<keyword evidence="2" id="KW-0677">Repeat</keyword>
<dbReference type="Pfam" id="PF01535">
    <property type="entry name" value="PPR"/>
    <property type="match status" value="8"/>
</dbReference>
<dbReference type="Pfam" id="PF14432">
    <property type="entry name" value="DYW_deaminase"/>
    <property type="match status" value="1"/>
</dbReference>
<accession>A0A7J9B848</accession>
<gene>
    <name evidence="5" type="ORF">Gogos_016574</name>
</gene>
<feature type="repeat" description="PPR" evidence="3">
    <location>
        <begin position="750"/>
        <end position="785"/>
    </location>
</feature>
<dbReference type="GO" id="GO:0008270">
    <property type="term" value="F:zinc ion binding"/>
    <property type="evidence" value="ECO:0007669"/>
    <property type="project" value="InterPro"/>
</dbReference>
<dbReference type="Pfam" id="PF13041">
    <property type="entry name" value="PPR_2"/>
    <property type="match status" value="2"/>
</dbReference>
<dbReference type="GO" id="GO:0003723">
    <property type="term" value="F:RNA binding"/>
    <property type="evidence" value="ECO:0007669"/>
    <property type="project" value="InterPro"/>
</dbReference>
<evidence type="ECO:0000256" key="3">
    <source>
        <dbReference type="PROSITE-ProRule" id="PRU00708"/>
    </source>
</evidence>
<dbReference type="AlphaFoldDB" id="A0A7J9B848"/>
<proteinExistence type="inferred from homology"/>
<comment type="caution">
    <text evidence="5">The sequence shown here is derived from an EMBL/GenBank/DDBJ whole genome shotgun (WGS) entry which is preliminary data.</text>
</comment>
<keyword evidence="6" id="KW-1185">Reference proteome</keyword>
<dbReference type="Gene3D" id="1.25.40.10">
    <property type="entry name" value="Tetratricopeptide repeat domain"/>
    <property type="match status" value="5"/>
</dbReference>
<dbReference type="Proteomes" id="UP000593579">
    <property type="component" value="Unassembled WGS sequence"/>
</dbReference>
<dbReference type="EMBL" id="JABEZY010000001">
    <property type="protein sequence ID" value="MBA0732485.1"/>
    <property type="molecule type" value="Genomic_DNA"/>
</dbReference>
<evidence type="ECO:0000256" key="2">
    <source>
        <dbReference type="ARBA" id="ARBA00022737"/>
    </source>
</evidence>
<dbReference type="PANTHER" id="PTHR47926">
    <property type="entry name" value="PENTATRICOPEPTIDE REPEAT-CONTAINING PROTEIN"/>
    <property type="match status" value="1"/>
</dbReference>
<reference evidence="5 6" key="1">
    <citation type="journal article" date="2019" name="Genome Biol. Evol.">
        <title>Insights into the evolution of the New World diploid cottons (Gossypium, subgenus Houzingenia) based on genome sequencing.</title>
        <authorList>
            <person name="Grover C.E."/>
            <person name="Arick M.A. 2nd"/>
            <person name="Thrash A."/>
            <person name="Conover J.L."/>
            <person name="Sanders W.S."/>
            <person name="Peterson D.G."/>
            <person name="Frelichowski J.E."/>
            <person name="Scheffler J.A."/>
            <person name="Scheffler B.E."/>
            <person name="Wendel J.F."/>
        </authorList>
    </citation>
    <scope>NUCLEOTIDE SEQUENCE [LARGE SCALE GENOMIC DNA]</scope>
    <source>
        <strain evidence="5">5</strain>
        <tissue evidence="5">Leaf</tissue>
    </source>
</reference>
<dbReference type="InterPro" id="IPR002885">
    <property type="entry name" value="PPR_rpt"/>
</dbReference>
<dbReference type="GO" id="GO:0009451">
    <property type="term" value="P:RNA modification"/>
    <property type="evidence" value="ECO:0007669"/>
    <property type="project" value="InterPro"/>
</dbReference>
<dbReference type="FunFam" id="1.25.40.10:FF:000343">
    <property type="entry name" value="Pentatricopeptide repeat-containing protein At3g58590"/>
    <property type="match status" value="1"/>
</dbReference>
<dbReference type="NCBIfam" id="TIGR00756">
    <property type="entry name" value="PPR"/>
    <property type="match status" value="3"/>
</dbReference>
<evidence type="ECO:0000256" key="1">
    <source>
        <dbReference type="ARBA" id="ARBA00006643"/>
    </source>
</evidence>
<protein>
    <recommendedName>
        <fullName evidence="4">DYW domain-containing protein</fullName>
    </recommendedName>
</protein>
<feature type="repeat" description="PPR" evidence="3">
    <location>
        <begin position="126"/>
        <end position="160"/>
    </location>
</feature>
<evidence type="ECO:0000313" key="6">
    <source>
        <dbReference type="Proteomes" id="UP000593579"/>
    </source>
</evidence>
<dbReference type="PANTHER" id="PTHR47926:SF347">
    <property type="entry name" value="PENTATRICOPEPTIDE REPEAT-CONTAINING PROTEIN"/>
    <property type="match status" value="1"/>
</dbReference>
<sequence length="1012" mass="113830">MKHPPPSIISPSTSSLFIPPRKSKGTLQRNCHNIISMHSLLTCSSIISSSPPFLLLQSHTPKLTHFPQLNHITPHNSQHLKLTHFLKPHANPKPPLFYFNLHLQLYINAGFMQEARDLFDSMPERTLISWTILMSGYAKHGPSTEALSLFKEMLSSGDNHKTRLRPDSYVYAVVLRSCGEMRKLGFGKGVHGQVLKKGEAFLDGFLENSLVNMYSSCGQLEDAVLIFDGIEKPGLVAWSSMLSAYVKNGFEKEGLSVFLDMVSKGIKLDAFVFSMVIKACSNLEELNLGIQVHGLMVKKGFGKGSCLFLDNSLMDFYAKCKDLKGLRKVFDQLHEKDLVSWNTLIMGYVHNFFYFEALRNFRVLMHDICYCDDFTITSILKAISSLHDMGYGRQVHGYIVRIGLASNSYVMCSLLDMYIECIEHESWEQWEKVPLKVYAGLERGEANECIIIASMLKWCSLLSNLDAGKVFHSLANKLAVDSDPYVISALIDMYSKCGVPEAALRVFERVENPGTVTWSALISGLSWNGWFVEALTCFNKMQLNGIEANEFTLTSVILACVALGDLRKGRELHCKILKTCYESNVSIVNMLINLYSELSDHRQALKLCSLVSDAEISWNLLIQASLKANDYEMIHKLLGRIQLCFGYLEPISVCDIFRSCSSPVLLNMGMQAQAYMTKRGLLSHPTSGNGLIQMYSGCGQIAEADLVFESMPEKSSPCWTSIISAKVEHGHPSEALTLFNKMRRRKKLVDSSTLKSILKACSQMGRVDEAHSLLMSMEVVYGVKPSEEHYSCVIEAFTRAGMLEELENFINEVVVDKNDTKIWNTLLSSARVIGNMDMAKFALEKLLEIDPNDCFANLMLGKVLVMFGKWKDASKMKTLGPNSSCIEVQNKIFEFVSDQKPSEEVLHKLGEIEREMEESGYVEDRNHLLHDAEEEEYDGAGLGHTEMKAIAFGLLSLPHRTPVRVIKSVRMCGTCHHACKFMSTFVDRELVVKDNCTFHHFRDGKCSCRDSW</sequence>
<dbReference type="SUPFAM" id="SSF48452">
    <property type="entry name" value="TPR-like"/>
    <property type="match status" value="1"/>
</dbReference>
<feature type="domain" description="DYW" evidence="4">
    <location>
        <begin position="920"/>
        <end position="1012"/>
    </location>
</feature>
<dbReference type="PROSITE" id="PS51375">
    <property type="entry name" value="PPR"/>
    <property type="match status" value="4"/>
</dbReference>
<evidence type="ECO:0000259" key="4">
    <source>
        <dbReference type="Pfam" id="PF14432"/>
    </source>
</evidence>
<comment type="similarity">
    <text evidence="1">Belongs to the PPR family. PCMP-H subfamily.</text>
</comment>